<comment type="caution">
    <text evidence="2">The sequence shown here is derived from an EMBL/GenBank/DDBJ whole genome shotgun (WGS) entry which is preliminary data.</text>
</comment>
<dbReference type="EMBL" id="BAAAZP010000003">
    <property type="protein sequence ID" value="GAA3643531.1"/>
    <property type="molecule type" value="Genomic_DNA"/>
</dbReference>
<dbReference type="Gene3D" id="3.40.190.10">
    <property type="entry name" value="Periplasmic binding protein-like II"/>
    <property type="match status" value="2"/>
</dbReference>
<dbReference type="Proteomes" id="UP001500902">
    <property type="component" value="Unassembled WGS sequence"/>
</dbReference>
<accession>A0ABP7AZD5</accession>
<sequence length="398" mass="42071">MSAENSTPQNKKIRRFLTRLAVVAAAFVSVVSIAAPAQAIPPFNNGTMDFPIRGAGSDTTYEAMANLDKAFNASPGCALRVPPATPQFQCDPLDQAAANQLENYDHEIAYSLFAQGTSAGLRGLCEFGASGVTPVYYARSSSGPGSRPSQCVNSTDQLRYVAWAKDAIAIPKWLGGPAGSVASLTHDQLREIFLDVSGDGCAENWSDFGGGSGQIMVHGIQTSSGTYATWQSFLGGDPNTCVSATGGQVLFENECTPINNLPAADRQRSIWWLSFGKYQTGAATCTDAATDLISVNGIAPEPGTIQDGSYQYSRSLYNVYRLANPAVPAHVRGYIGENGWICKSNGSHSKPIGNTGPGVAHASADRNWGQHIDQIIADAGFVKVNPTGNKCTFTDVNV</sequence>
<evidence type="ECO:0000256" key="1">
    <source>
        <dbReference type="SAM" id="SignalP"/>
    </source>
</evidence>
<feature type="chain" id="PRO_5045627863" description="PBP domain-containing protein" evidence="1">
    <location>
        <begin position="40"/>
        <end position="398"/>
    </location>
</feature>
<name>A0ABP7AZD5_9ACTN</name>
<feature type="signal peptide" evidence="1">
    <location>
        <begin position="1"/>
        <end position="39"/>
    </location>
</feature>
<organism evidence="2 3">
    <name type="scientific">Nonomuraea antimicrobica</name>
    <dbReference type="NCBI Taxonomy" id="561173"/>
    <lineage>
        <taxon>Bacteria</taxon>
        <taxon>Bacillati</taxon>
        <taxon>Actinomycetota</taxon>
        <taxon>Actinomycetes</taxon>
        <taxon>Streptosporangiales</taxon>
        <taxon>Streptosporangiaceae</taxon>
        <taxon>Nonomuraea</taxon>
    </lineage>
</organism>
<reference evidence="3" key="1">
    <citation type="journal article" date="2019" name="Int. J. Syst. Evol. Microbiol.">
        <title>The Global Catalogue of Microorganisms (GCM) 10K type strain sequencing project: providing services to taxonomists for standard genome sequencing and annotation.</title>
        <authorList>
            <consortium name="The Broad Institute Genomics Platform"/>
            <consortium name="The Broad Institute Genome Sequencing Center for Infectious Disease"/>
            <person name="Wu L."/>
            <person name="Ma J."/>
        </authorList>
    </citation>
    <scope>NUCLEOTIDE SEQUENCE [LARGE SCALE GENOMIC DNA]</scope>
    <source>
        <strain evidence="3">JCM 16904</strain>
    </source>
</reference>
<keyword evidence="3" id="KW-1185">Reference proteome</keyword>
<dbReference type="InterPro" id="IPR050811">
    <property type="entry name" value="Phosphate_ABC_transporter"/>
</dbReference>
<evidence type="ECO:0008006" key="4">
    <source>
        <dbReference type="Google" id="ProtNLM"/>
    </source>
</evidence>
<dbReference type="PANTHER" id="PTHR30570:SF1">
    <property type="entry name" value="PHOSPHATE-BINDING PROTEIN PSTS"/>
    <property type="match status" value="1"/>
</dbReference>
<proteinExistence type="predicted"/>
<keyword evidence="1" id="KW-0732">Signal</keyword>
<gene>
    <name evidence="2" type="ORF">GCM10022224_002430</name>
</gene>
<dbReference type="SUPFAM" id="SSF53850">
    <property type="entry name" value="Periplasmic binding protein-like II"/>
    <property type="match status" value="1"/>
</dbReference>
<dbReference type="PANTHER" id="PTHR30570">
    <property type="entry name" value="PERIPLASMIC PHOSPHATE BINDING COMPONENT OF PHOSPHATE ABC TRANSPORTER"/>
    <property type="match status" value="1"/>
</dbReference>
<evidence type="ECO:0000313" key="3">
    <source>
        <dbReference type="Proteomes" id="UP001500902"/>
    </source>
</evidence>
<protein>
    <recommendedName>
        <fullName evidence="4">PBP domain-containing protein</fullName>
    </recommendedName>
</protein>
<dbReference type="RefSeq" id="WP_344871982.1">
    <property type="nucleotide sequence ID" value="NZ_BAAAZP010000003.1"/>
</dbReference>
<evidence type="ECO:0000313" key="2">
    <source>
        <dbReference type="EMBL" id="GAA3643531.1"/>
    </source>
</evidence>